<evidence type="ECO:0000313" key="2">
    <source>
        <dbReference type="Proteomes" id="UP000823775"/>
    </source>
</evidence>
<feature type="non-terminal residue" evidence="1">
    <location>
        <position position="1"/>
    </location>
</feature>
<sequence length="78" mass="9210">IYGEQMAKHFDLIDARKLFQQLDVQNLHHLALIPRTELHINDKGKLSNSWSDFFIVLHSNFVTLRHDDDMIVEPYSPH</sequence>
<comment type="caution">
    <text evidence="1">The sequence shown here is derived from an EMBL/GenBank/DDBJ whole genome shotgun (WGS) entry which is preliminary data.</text>
</comment>
<protein>
    <submittedName>
        <fullName evidence="1">Uncharacterized protein</fullName>
    </submittedName>
</protein>
<reference evidence="1 2" key="1">
    <citation type="journal article" date="2021" name="BMC Genomics">
        <title>Datura genome reveals duplications of psychoactive alkaloid biosynthetic genes and high mutation rate following tissue culture.</title>
        <authorList>
            <person name="Rajewski A."/>
            <person name="Carter-House D."/>
            <person name="Stajich J."/>
            <person name="Litt A."/>
        </authorList>
    </citation>
    <scope>NUCLEOTIDE SEQUENCE [LARGE SCALE GENOMIC DNA]</scope>
    <source>
        <strain evidence="1">AR-01</strain>
    </source>
</reference>
<name>A0ABS8WX06_DATST</name>
<accession>A0ABS8WX06</accession>
<gene>
    <name evidence="1" type="ORF">HAX54_007072</name>
</gene>
<dbReference type="Proteomes" id="UP000823775">
    <property type="component" value="Unassembled WGS sequence"/>
</dbReference>
<keyword evidence="2" id="KW-1185">Reference proteome</keyword>
<proteinExistence type="predicted"/>
<organism evidence="1 2">
    <name type="scientific">Datura stramonium</name>
    <name type="common">Jimsonweed</name>
    <name type="synonym">Common thornapple</name>
    <dbReference type="NCBI Taxonomy" id="4076"/>
    <lineage>
        <taxon>Eukaryota</taxon>
        <taxon>Viridiplantae</taxon>
        <taxon>Streptophyta</taxon>
        <taxon>Embryophyta</taxon>
        <taxon>Tracheophyta</taxon>
        <taxon>Spermatophyta</taxon>
        <taxon>Magnoliopsida</taxon>
        <taxon>eudicotyledons</taxon>
        <taxon>Gunneridae</taxon>
        <taxon>Pentapetalae</taxon>
        <taxon>asterids</taxon>
        <taxon>lamiids</taxon>
        <taxon>Solanales</taxon>
        <taxon>Solanaceae</taxon>
        <taxon>Solanoideae</taxon>
        <taxon>Datureae</taxon>
        <taxon>Datura</taxon>
    </lineage>
</organism>
<dbReference type="EMBL" id="JACEIK010013619">
    <property type="protein sequence ID" value="MCE3216588.1"/>
    <property type="molecule type" value="Genomic_DNA"/>
</dbReference>
<evidence type="ECO:0000313" key="1">
    <source>
        <dbReference type="EMBL" id="MCE3216588.1"/>
    </source>
</evidence>